<dbReference type="GO" id="GO:0050660">
    <property type="term" value="F:flavin adenine dinucleotide binding"/>
    <property type="evidence" value="ECO:0007669"/>
    <property type="project" value="TreeGrafter"/>
</dbReference>
<dbReference type="GO" id="GO:0004148">
    <property type="term" value="F:dihydrolipoyl dehydrogenase (NADH) activity"/>
    <property type="evidence" value="ECO:0007669"/>
    <property type="project" value="TreeGrafter"/>
</dbReference>
<dbReference type="GO" id="GO:0006103">
    <property type="term" value="P:2-oxoglutarate metabolic process"/>
    <property type="evidence" value="ECO:0007669"/>
    <property type="project" value="TreeGrafter"/>
</dbReference>
<dbReference type="Pfam" id="PF02852">
    <property type="entry name" value="Pyr_redox_dim"/>
    <property type="match status" value="1"/>
</dbReference>
<dbReference type="SUPFAM" id="SSF55424">
    <property type="entry name" value="FAD/NAD-linked reductases, dimerisation (C-terminal) domain"/>
    <property type="match status" value="1"/>
</dbReference>
<gene>
    <name evidence="3" type="primary">pdhD_0</name>
    <name evidence="3" type="ORF">CM83_42167</name>
</gene>
<keyword evidence="1" id="KW-0520">NAD</keyword>
<evidence type="ECO:0000259" key="2">
    <source>
        <dbReference type="Pfam" id="PF02852"/>
    </source>
</evidence>
<dbReference type="AlphaFoldDB" id="A0A0A9XDJ3"/>
<dbReference type="GO" id="GO:0005739">
    <property type="term" value="C:mitochondrion"/>
    <property type="evidence" value="ECO:0007669"/>
    <property type="project" value="TreeGrafter"/>
</dbReference>
<reference evidence="3" key="1">
    <citation type="journal article" date="2014" name="PLoS ONE">
        <title>Transcriptome-Based Identification of ABC Transporters in the Western Tarnished Plant Bug Lygus hesperus.</title>
        <authorList>
            <person name="Hull J.J."/>
            <person name="Chaney K."/>
            <person name="Geib S.M."/>
            <person name="Fabrick J.A."/>
            <person name="Brent C.S."/>
            <person name="Walsh D."/>
            <person name="Lavine L.C."/>
        </authorList>
    </citation>
    <scope>NUCLEOTIDE SEQUENCE</scope>
</reference>
<dbReference type="EMBL" id="GBHO01026721">
    <property type="protein sequence ID" value="JAG16883.1"/>
    <property type="molecule type" value="Transcribed_RNA"/>
</dbReference>
<sequence>MQRLASVATAKGKAAIDSIYGVHRHVSQNFTQTLAMVFSLTRSVARVGFNEKHCQKLNIAYLAAKVTYDKISRTVAADNMDGFLKLIVTNDGTYTILGVCAVGASSSTLVNIGSVAI</sequence>
<organism evidence="3">
    <name type="scientific">Lygus hesperus</name>
    <name type="common">Western plant bug</name>
    <dbReference type="NCBI Taxonomy" id="30085"/>
    <lineage>
        <taxon>Eukaryota</taxon>
        <taxon>Metazoa</taxon>
        <taxon>Ecdysozoa</taxon>
        <taxon>Arthropoda</taxon>
        <taxon>Hexapoda</taxon>
        <taxon>Insecta</taxon>
        <taxon>Pterygota</taxon>
        <taxon>Neoptera</taxon>
        <taxon>Paraneoptera</taxon>
        <taxon>Hemiptera</taxon>
        <taxon>Heteroptera</taxon>
        <taxon>Panheteroptera</taxon>
        <taxon>Cimicomorpha</taxon>
        <taxon>Miridae</taxon>
        <taxon>Mirini</taxon>
        <taxon>Lygus</taxon>
    </lineage>
</organism>
<dbReference type="InterPro" id="IPR004099">
    <property type="entry name" value="Pyr_nucl-diS_OxRdtase_dimer"/>
</dbReference>
<evidence type="ECO:0000256" key="1">
    <source>
        <dbReference type="ARBA" id="ARBA00023027"/>
    </source>
</evidence>
<feature type="domain" description="Pyridine nucleotide-disulphide oxidoreductase dimerisation" evidence="2">
    <location>
        <begin position="43"/>
        <end position="117"/>
    </location>
</feature>
<name>A0A0A9XDJ3_LYGHE</name>
<proteinExistence type="predicted"/>
<protein>
    <submittedName>
        <fullName evidence="3">Dihydrolipoyl dehydrogenase</fullName>
    </submittedName>
</protein>
<dbReference type="Gene3D" id="3.30.390.30">
    <property type="match status" value="1"/>
</dbReference>
<dbReference type="InterPro" id="IPR016156">
    <property type="entry name" value="FAD/NAD-linked_Rdtase_dimer_sf"/>
</dbReference>
<reference evidence="3" key="2">
    <citation type="submission" date="2014-07" db="EMBL/GenBank/DDBJ databases">
        <authorList>
            <person name="Hull J."/>
        </authorList>
    </citation>
    <scope>NUCLEOTIDE SEQUENCE</scope>
</reference>
<evidence type="ECO:0000313" key="3">
    <source>
        <dbReference type="EMBL" id="JAG16883.1"/>
    </source>
</evidence>
<dbReference type="InterPro" id="IPR050151">
    <property type="entry name" value="Class-I_Pyr_Nuc-Dis_Oxidored"/>
</dbReference>
<accession>A0A0A9XDJ3</accession>
<dbReference type="GO" id="GO:0045252">
    <property type="term" value="C:oxoglutarate dehydrogenase complex"/>
    <property type="evidence" value="ECO:0007669"/>
    <property type="project" value="TreeGrafter"/>
</dbReference>
<dbReference type="PANTHER" id="PTHR22912">
    <property type="entry name" value="DISULFIDE OXIDOREDUCTASE"/>
    <property type="match status" value="1"/>
</dbReference>
<dbReference type="PANTHER" id="PTHR22912:SF94">
    <property type="entry name" value="DIHYDROLIPOAMIDE DEHYDROGENASE, POINT MUTATION"/>
    <property type="match status" value="1"/>
</dbReference>